<dbReference type="PANTHER" id="PTHR21600:SF44">
    <property type="entry name" value="RIBOSOMAL LARGE SUBUNIT PSEUDOURIDINE SYNTHASE D"/>
    <property type="match status" value="1"/>
</dbReference>
<evidence type="ECO:0000256" key="5">
    <source>
        <dbReference type="ARBA" id="ARBA00033164"/>
    </source>
</evidence>
<dbReference type="CDD" id="cd02869">
    <property type="entry name" value="PseudoU_synth_RluA_like"/>
    <property type="match status" value="1"/>
</dbReference>
<comment type="catalytic activity">
    <reaction evidence="1">
        <text>a uridine in RNA = a pseudouridine in RNA</text>
        <dbReference type="Rhea" id="RHEA:48348"/>
        <dbReference type="Rhea" id="RHEA-COMP:12068"/>
        <dbReference type="Rhea" id="RHEA-COMP:12069"/>
        <dbReference type="ChEBI" id="CHEBI:65314"/>
        <dbReference type="ChEBI" id="CHEBI:65315"/>
    </reaction>
</comment>
<protein>
    <recommendedName>
        <fullName evidence="4">RNA pseudouridylate synthase</fullName>
    </recommendedName>
    <alternativeName>
        <fullName evidence="5">RNA-uridine isomerase</fullName>
    </alternativeName>
</protein>
<evidence type="ECO:0000256" key="3">
    <source>
        <dbReference type="ARBA" id="ARBA00023235"/>
    </source>
</evidence>
<dbReference type="GO" id="GO:0140098">
    <property type="term" value="F:catalytic activity, acting on RNA"/>
    <property type="evidence" value="ECO:0007669"/>
    <property type="project" value="UniProtKB-ARBA"/>
</dbReference>
<dbReference type="PANTHER" id="PTHR21600">
    <property type="entry name" value="MITOCHONDRIAL RNA PSEUDOURIDINE SYNTHASE"/>
    <property type="match status" value="1"/>
</dbReference>
<dbReference type="Gene3D" id="3.30.2350.10">
    <property type="entry name" value="Pseudouridine synthase"/>
    <property type="match status" value="1"/>
</dbReference>
<dbReference type="SUPFAM" id="SSF55120">
    <property type="entry name" value="Pseudouridine synthase"/>
    <property type="match status" value="1"/>
</dbReference>
<dbReference type="EMBL" id="LT906470">
    <property type="protein sequence ID" value="SNV68666.1"/>
    <property type="molecule type" value="Genomic_DNA"/>
</dbReference>
<evidence type="ECO:0000259" key="6">
    <source>
        <dbReference type="Pfam" id="PF00849"/>
    </source>
</evidence>
<gene>
    <name evidence="7" type="primary">rluD_1</name>
    <name evidence="7" type="ORF">SAMEA44547418_01219</name>
</gene>
<evidence type="ECO:0000256" key="2">
    <source>
        <dbReference type="ARBA" id="ARBA00010876"/>
    </source>
</evidence>
<dbReference type="KEGG" id="vrm:44547418_01219"/>
<dbReference type="InterPro" id="IPR050188">
    <property type="entry name" value="RluA_PseudoU_synthase"/>
</dbReference>
<evidence type="ECO:0000313" key="8">
    <source>
        <dbReference type="Proteomes" id="UP000214973"/>
    </source>
</evidence>
<name>A0A239ZDI7_9FIRM</name>
<comment type="similarity">
    <text evidence="2">Belongs to the pseudouridine synthase RluA family.</text>
</comment>
<dbReference type="AlphaFoldDB" id="A0A239ZDI7"/>
<dbReference type="InterPro" id="IPR006224">
    <property type="entry name" value="PsdUridine_synth_RluA-like_CS"/>
</dbReference>
<dbReference type="GO" id="GO:0009982">
    <property type="term" value="F:pseudouridine synthase activity"/>
    <property type="evidence" value="ECO:0007669"/>
    <property type="project" value="InterPro"/>
</dbReference>
<evidence type="ECO:0000313" key="7">
    <source>
        <dbReference type="EMBL" id="SNV68666.1"/>
    </source>
</evidence>
<sequence length="324" mass="36650">MKAATIIDLIVDSNVHTQSINHVIKQQHISQRMRRRLRNNGIITVNGKFATWNTLIHGGDHLVMKLTPEQEFSLSPMSLDIIYEDEYILVINKAAGILMHPTSIVRDHTLANGVLHYYQETNQHYDFHPVHRLDKDTSGIVIIAKTSVVQHAFDKKYTHFYKSYDAIIEGHLPAVPISINWPIGRKPGSIIERCCTVQGKPARTDITIISKNTSKISSGKINSDDVITMNNNSNVCLTDSSLTSYNQFTHVRCLLHTGRTHQIRVHLSQLGYPLAGDDLYGGHLESIQRQALHAARVSFYHPVTNEWLELHAEIPEDMKVLLSD</sequence>
<dbReference type="GO" id="GO:0003723">
    <property type="term" value="F:RNA binding"/>
    <property type="evidence" value="ECO:0007669"/>
    <property type="project" value="InterPro"/>
</dbReference>
<dbReference type="InterPro" id="IPR020103">
    <property type="entry name" value="PsdUridine_synth_cat_dom_sf"/>
</dbReference>
<accession>A0A239ZDI7</accession>
<evidence type="ECO:0000256" key="4">
    <source>
        <dbReference type="ARBA" id="ARBA00031870"/>
    </source>
</evidence>
<dbReference type="InterPro" id="IPR006145">
    <property type="entry name" value="PsdUridine_synth_RsuA/RluA"/>
</dbReference>
<dbReference type="PROSITE" id="PS01129">
    <property type="entry name" value="PSI_RLU"/>
    <property type="match status" value="1"/>
</dbReference>
<dbReference type="Proteomes" id="UP000214973">
    <property type="component" value="Chromosome 1"/>
</dbReference>
<dbReference type="RefSeq" id="WP_095066156.1">
    <property type="nucleotide sequence ID" value="NZ_LT906470.1"/>
</dbReference>
<dbReference type="GO" id="GO:0000455">
    <property type="term" value="P:enzyme-directed rRNA pseudouridine synthesis"/>
    <property type="evidence" value="ECO:0007669"/>
    <property type="project" value="TreeGrafter"/>
</dbReference>
<proteinExistence type="inferred from homology"/>
<feature type="domain" description="Pseudouridine synthase RsuA/RluA-like" evidence="6">
    <location>
        <begin position="88"/>
        <end position="269"/>
    </location>
</feature>
<keyword evidence="3 7" id="KW-0413">Isomerase</keyword>
<organism evidence="7 8">
    <name type="scientific">Veillonella rodentium</name>
    <dbReference type="NCBI Taxonomy" id="248315"/>
    <lineage>
        <taxon>Bacteria</taxon>
        <taxon>Bacillati</taxon>
        <taxon>Bacillota</taxon>
        <taxon>Negativicutes</taxon>
        <taxon>Veillonellales</taxon>
        <taxon>Veillonellaceae</taxon>
        <taxon>Veillonella</taxon>
    </lineage>
</organism>
<evidence type="ECO:0000256" key="1">
    <source>
        <dbReference type="ARBA" id="ARBA00000073"/>
    </source>
</evidence>
<keyword evidence="8" id="KW-1185">Reference proteome</keyword>
<dbReference type="Pfam" id="PF00849">
    <property type="entry name" value="PseudoU_synth_2"/>
    <property type="match status" value="1"/>
</dbReference>
<reference evidence="7 8" key="1">
    <citation type="submission" date="2017-06" db="EMBL/GenBank/DDBJ databases">
        <authorList>
            <consortium name="Pathogen Informatics"/>
        </authorList>
    </citation>
    <scope>NUCLEOTIDE SEQUENCE [LARGE SCALE GENOMIC DNA]</scope>
    <source>
        <strain evidence="7 8">NCTC12018</strain>
    </source>
</reference>